<organism evidence="1">
    <name type="scientific">Magallana gigas</name>
    <name type="common">Pacific oyster</name>
    <name type="synonym">Crassostrea gigas</name>
    <dbReference type="NCBI Taxonomy" id="29159"/>
    <lineage>
        <taxon>Eukaryota</taxon>
        <taxon>Metazoa</taxon>
        <taxon>Spiralia</taxon>
        <taxon>Lophotrochozoa</taxon>
        <taxon>Mollusca</taxon>
        <taxon>Bivalvia</taxon>
        <taxon>Autobranchia</taxon>
        <taxon>Pteriomorphia</taxon>
        <taxon>Ostreida</taxon>
        <taxon>Ostreoidea</taxon>
        <taxon>Ostreidae</taxon>
        <taxon>Magallana</taxon>
    </lineage>
</organism>
<dbReference type="InParanoid" id="K1PMI2"/>
<protein>
    <submittedName>
        <fullName evidence="1">Uncharacterized protein</fullName>
    </submittedName>
</protein>
<accession>K1PMI2</accession>
<name>K1PMI2_MAGGI</name>
<sequence length="566" mass="56372">MCGHFGCIPGQREQGVHSNDISIHSNKIDSTFNGLNAGAFAAAVRHFNAASKASTAIGAASAGPSIIRQHANTEALDLLSNGIESRFVGFDPEKLTAALDAAASSRTQKGGQSLSMESELDSKLTFSWETPTSVITPATATGFNAKTITSATQDIREPSVAAEVSQPFVPNEASIQSANIQHQNGIVGLISSGSNHGGVSTSELNANIDETGRFVHFPNHNSGSLAGLFTHGYNQNNPVVDQVLIADTDASRSLWITGSSTDVGPSEIIGTQSMPSRKMIPAVSILCLVAGSIALPVNTDYYPKSQGYGGRRINGGFIGINSNGFESSILGFNGGNAAAAAASATSGLNSAAAAAAAANTASKDFKNGLDAELGLFGGNSAAAAANGMNAAVAASSAQRTSFNGLQGHSEHHLIDSSYGPFVHQVQSVQLPAVQQFPGLGGSAAAAAAAAVGRNAAAAAAAAAGQNAAAAAAASASGANFGSQIGIRGAQFAGQIGCQFVQPGAYYPNVVGQNSGSTAAAAAAATSNNAADAAAAASAASTNGFNGGIIGGSTGIIGSRFVPGKKY</sequence>
<dbReference type="AlphaFoldDB" id="K1PMI2"/>
<proteinExistence type="predicted"/>
<evidence type="ECO:0000313" key="1">
    <source>
        <dbReference type="EMBL" id="EKC22903.1"/>
    </source>
</evidence>
<dbReference type="EMBL" id="JH819163">
    <property type="protein sequence ID" value="EKC22903.1"/>
    <property type="molecule type" value="Genomic_DNA"/>
</dbReference>
<reference evidence="1" key="1">
    <citation type="journal article" date="2012" name="Nature">
        <title>The oyster genome reveals stress adaptation and complexity of shell formation.</title>
        <authorList>
            <person name="Zhang G."/>
            <person name="Fang X."/>
            <person name="Guo X."/>
            <person name="Li L."/>
            <person name="Luo R."/>
            <person name="Xu F."/>
            <person name="Yang P."/>
            <person name="Zhang L."/>
            <person name="Wang X."/>
            <person name="Qi H."/>
            <person name="Xiong Z."/>
            <person name="Que H."/>
            <person name="Xie Y."/>
            <person name="Holland P.W."/>
            <person name="Paps J."/>
            <person name="Zhu Y."/>
            <person name="Wu F."/>
            <person name="Chen Y."/>
            <person name="Wang J."/>
            <person name="Peng C."/>
            <person name="Meng J."/>
            <person name="Yang L."/>
            <person name="Liu J."/>
            <person name="Wen B."/>
            <person name="Zhang N."/>
            <person name="Huang Z."/>
            <person name="Zhu Q."/>
            <person name="Feng Y."/>
            <person name="Mount A."/>
            <person name="Hedgecock D."/>
            <person name="Xu Z."/>
            <person name="Liu Y."/>
            <person name="Domazet-Loso T."/>
            <person name="Du Y."/>
            <person name="Sun X."/>
            <person name="Zhang S."/>
            <person name="Liu B."/>
            <person name="Cheng P."/>
            <person name="Jiang X."/>
            <person name="Li J."/>
            <person name="Fan D."/>
            <person name="Wang W."/>
            <person name="Fu W."/>
            <person name="Wang T."/>
            <person name="Wang B."/>
            <person name="Zhang J."/>
            <person name="Peng Z."/>
            <person name="Li Y."/>
            <person name="Li N."/>
            <person name="Wang J."/>
            <person name="Chen M."/>
            <person name="He Y."/>
            <person name="Tan F."/>
            <person name="Song X."/>
            <person name="Zheng Q."/>
            <person name="Huang R."/>
            <person name="Yang H."/>
            <person name="Du X."/>
            <person name="Chen L."/>
            <person name="Yang M."/>
            <person name="Gaffney P.M."/>
            <person name="Wang S."/>
            <person name="Luo L."/>
            <person name="She Z."/>
            <person name="Ming Y."/>
            <person name="Huang W."/>
            <person name="Zhang S."/>
            <person name="Huang B."/>
            <person name="Zhang Y."/>
            <person name="Qu T."/>
            <person name="Ni P."/>
            <person name="Miao G."/>
            <person name="Wang J."/>
            <person name="Wang Q."/>
            <person name="Steinberg C.E."/>
            <person name="Wang H."/>
            <person name="Li N."/>
            <person name="Qian L."/>
            <person name="Zhang G."/>
            <person name="Li Y."/>
            <person name="Yang H."/>
            <person name="Liu X."/>
            <person name="Wang J."/>
            <person name="Yin Y."/>
            <person name="Wang J."/>
        </authorList>
    </citation>
    <scope>NUCLEOTIDE SEQUENCE [LARGE SCALE GENOMIC DNA]</scope>
    <source>
        <strain evidence="1">05x7-T-G4-1.051#20</strain>
    </source>
</reference>
<dbReference type="HOGENOM" id="CLU_481668_0_0_1"/>
<gene>
    <name evidence="1" type="ORF">CGI_10001213</name>
</gene>